<keyword evidence="4" id="KW-1185">Reference proteome</keyword>
<dbReference type="SUPFAM" id="SSF46689">
    <property type="entry name" value="Homeodomain-like"/>
    <property type="match status" value="1"/>
</dbReference>
<evidence type="ECO:0000259" key="2">
    <source>
        <dbReference type="PROSITE" id="PS50090"/>
    </source>
</evidence>
<reference evidence="3" key="1">
    <citation type="submission" date="2021-01" db="UniProtKB">
        <authorList>
            <consortium name="EnsemblPlants"/>
        </authorList>
    </citation>
    <scope>IDENTIFICATION</scope>
</reference>
<dbReference type="Gramene" id="Kaladp0036s0282.1.v1.1">
    <property type="protein sequence ID" value="Kaladp0036s0282.1.v1.1"/>
    <property type="gene ID" value="Kaladp0036s0282.v1.1"/>
</dbReference>
<dbReference type="PANTHER" id="PTHR46993:SF4">
    <property type="entry name" value="MYB-LIKE HTH TRANSCRIPTIONAL REGULATOR FAMILY PROTEIN"/>
    <property type="match status" value="1"/>
</dbReference>
<dbReference type="Gene3D" id="1.10.246.220">
    <property type="match status" value="1"/>
</dbReference>
<dbReference type="Proteomes" id="UP000594263">
    <property type="component" value="Unplaced"/>
</dbReference>
<dbReference type="InterPro" id="IPR001005">
    <property type="entry name" value="SANT/Myb"/>
</dbReference>
<accession>A0A7N0TG55</accession>
<dbReference type="AlphaFoldDB" id="A0A7N0TG55"/>
<dbReference type="SMART" id="SM00717">
    <property type="entry name" value="SANT"/>
    <property type="match status" value="1"/>
</dbReference>
<organism evidence="3 4">
    <name type="scientific">Kalanchoe fedtschenkoi</name>
    <name type="common">Lavender scallops</name>
    <name type="synonym">South American air plant</name>
    <dbReference type="NCBI Taxonomy" id="63787"/>
    <lineage>
        <taxon>Eukaryota</taxon>
        <taxon>Viridiplantae</taxon>
        <taxon>Streptophyta</taxon>
        <taxon>Embryophyta</taxon>
        <taxon>Tracheophyta</taxon>
        <taxon>Spermatophyta</taxon>
        <taxon>Magnoliopsida</taxon>
        <taxon>eudicotyledons</taxon>
        <taxon>Gunneridae</taxon>
        <taxon>Pentapetalae</taxon>
        <taxon>Saxifragales</taxon>
        <taxon>Crassulaceae</taxon>
        <taxon>Kalanchoe</taxon>
    </lineage>
</organism>
<sequence>MESQDAVASSIAPDEACASAVKDAELLIDSARNPAGEEIVEDRPLPSTDGTDGTLVEVTGVVPRRTYRRLTDAEALILYQMLKRREREIQLQIEGGMADPLPTVGVSDPLPAPEVVNEARTPITLLKNAENVASFDSNHVIDIPSSLEMDAEEVAAVETPLTKEASYRDQCEEEVAARETPVTNKASSSQMFAEEASTRATHLTENPSSSKVYVNEASAGETNANHVIDIPSTPEMDVEEVAALETLVTNKASSSQVYAEEASTREAHLTENPSFSKVYLEEALTRETRLTHHPTSSKLYVEEGASSEIPMTKDASSSRAVRYNLRKRGPNTRKYKENEGSRFVGRRKIIKWSKREEATLKAGVKRVGAGSWKTIFNLYRNTFVNRTTMDLKDKWRVITGGTGDKAKRTLN</sequence>
<dbReference type="PANTHER" id="PTHR46993">
    <property type="entry name" value="MYB TRANSCRIPTION FACTOR"/>
    <property type="match status" value="1"/>
</dbReference>
<protein>
    <recommendedName>
        <fullName evidence="2">Myb-like domain-containing protein</fullName>
    </recommendedName>
</protein>
<dbReference type="EnsemblPlants" id="Kaladp0036s0282.1.v1.1">
    <property type="protein sequence ID" value="Kaladp0036s0282.1.v1.1"/>
    <property type="gene ID" value="Kaladp0036s0282.v1.1"/>
</dbReference>
<feature type="region of interest" description="Disordered" evidence="1">
    <location>
        <begin position="32"/>
        <end position="52"/>
    </location>
</feature>
<dbReference type="CDD" id="cd11660">
    <property type="entry name" value="SANT_TRF"/>
    <property type="match status" value="1"/>
</dbReference>
<proteinExistence type="predicted"/>
<feature type="domain" description="Myb-like" evidence="2">
    <location>
        <begin position="351"/>
        <end position="399"/>
    </location>
</feature>
<evidence type="ECO:0000313" key="3">
    <source>
        <dbReference type="EnsemblPlants" id="Kaladp0036s0282.1.v1.1"/>
    </source>
</evidence>
<name>A0A7N0TG55_KALFE</name>
<dbReference type="PROSITE" id="PS50090">
    <property type="entry name" value="MYB_LIKE"/>
    <property type="match status" value="1"/>
</dbReference>
<dbReference type="InterPro" id="IPR009057">
    <property type="entry name" value="Homeodomain-like_sf"/>
</dbReference>
<evidence type="ECO:0000313" key="4">
    <source>
        <dbReference type="Proteomes" id="UP000594263"/>
    </source>
</evidence>
<evidence type="ECO:0000256" key="1">
    <source>
        <dbReference type="SAM" id="MobiDB-lite"/>
    </source>
</evidence>